<dbReference type="GO" id="GO:0016020">
    <property type="term" value="C:membrane"/>
    <property type="evidence" value="ECO:0007669"/>
    <property type="project" value="UniProtKB-SubCell"/>
</dbReference>
<sequence length="331" mass="37577">MSTDADLTTTINYVTMQINRHAVTILILFGTVGNILNICVLTENTLRKIPCAIYLCWSSVSALVFIWSGLLTRVLQGYNVNWPNQNPYMCKIRLFLLSVSWAMAAWALVGASMDRFLCSNHSAIYRGWSTCRTAKRYLIGILTFFVLLFAQVFYCFEASVPNVPVACYGRDLPCRIFNDWISISVDIVIPSIFLAVFGTLTIRNARPRVVHPRISSIQVAIASNINNNNNNAAPSRNNDRNLTRMLLIQVCIVFVLDLPFGVYRAYASLTANVSKSTYRTATENLTYAVVILLVYFTHSTSFYLYTLTGTLYRATFKRIRDRCFNRGQRMH</sequence>
<evidence type="ECO:0000256" key="1">
    <source>
        <dbReference type="ARBA" id="ARBA00004370"/>
    </source>
</evidence>
<feature type="transmembrane region" description="Helical" evidence="5">
    <location>
        <begin position="20"/>
        <end position="40"/>
    </location>
</feature>
<dbReference type="Proteomes" id="UP000663877">
    <property type="component" value="Unassembled WGS sequence"/>
</dbReference>
<feature type="transmembrane region" description="Helical" evidence="5">
    <location>
        <begin position="137"/>
        <end position="160"/>
    </location>
</feature>
<feature type="transmembrane region" description="Helical" evidence="5">
    <location>
        <begin position="92"/>
        <end position="117"/>
    </location>
</feature>
<evidence type="ECO:0000256" key="3">
    <source>
        <dbReference type="ARBA" id="ARBA00022989"/>
    </source>
</evidence>
<keyword evidence="2 5" id="KW-0812">Transmembrane</keyword>
<dbReference type="EMBL" id="CAJNOI010000207">
    <property type="protein sequence ID" value="CAF1183305.1"/>
    <property type="molecule type" value="Genomic_DNA"/>
</dbReference>
<feature type="transmembrane region" description="Helical" evidence="5">
    <location>
        <begin position="246"/>
        <end position="266"/>
    </location>
</feature>
<feature type="transmembrane region" description="Helical" evidence="5">
    <location>
        <begin position="180"/>
        <end position="202"/>
    </location>
</feature>
<reference evidence="7" key="1">
    <citation type="submission" date="2021-02" db="EMBL/GenBank/DDBJ databases">
        <authorList>
            <person name="Nowell W R."/>
        </authorList>
    </citation>
    <scope>NUCLEOTIDE SEQUENCE</scope>
</reference>
<feature type="transmembrane region" description="Helical" evidence="5">
    <location>
        <begin position="286"/>
        <end position="312"/>
    </location>
</feature>
<dbReference type="InterPro" id="IPR017452">
    <property type="entry name" value="GPCR_Rhodpsn_7TM"/>
</dbReference>
<evidence type="ECO:0000313" key="7">
    <source>
        <dbReference type="EMBL" id="CAF1183305.1"/>
    </source>
</evidence>
<evidence type="ECO:0000259" key="6">
    <source>
        <dbReference type="PROSITE" id="PS50262"/>
    </source>
</evidence>
<keyword evidence="4 5" id="KW-0472">Membrane</keyword>
<evidence type="ECO:0000313" key="8">
    <source>
        <dbReference type="EMBL" id="CAF1421236.1"/>
    </source>
</evidence>
<keyword evidence="3 5" id="KW-1133">Transmembrane helix</keyword>
<gene>
    <name evidence="7" type="ORF">BJG266_LOCUS25894</name>
    <name evidence="8" type="ORF">QVE165_LOCUS38263</name>
</gene>
<dbReference type="PROSITE" id="PS50262">
    <property type="entry name" value="G_PROTEIN_RECEP_F1_2"/>
    <property type="match status" value="1"/>
</dbReference>
<dbReference type="AlphaFoldDB" id="A0A814V4R3"/>
<evidence type="ECO:0000256" key="4">
    <source>
        <dbReference type="ARBA" id="ARBA00023136"/>
    </source>
</evidence>
<protein>
    <recommendedName>
        <fullName evidence="6">G-protein coupled receptors family 1 profile domain-containing protein</fullName>
    </recommendedName>
</protein>
<feature type="domain" description="G-protein coupled receptors family 1 profile" evidence="6">
    <location>
        <begin position="33"/>
        <end position="305"/>
    </location>
</feature>
<name>A0A814V4R3_9BILA</name>
<dbReference type="OrthoDB" id="10015202at2759"/>
<comment type="subcellular location">
    <subcellularLocation>
        <location evidence="1">Membrane</location>
    </subcellularLocation>
</comment>
<keyword evidence="9" id="KW-1185">Reference proteome</keyword>
<proteinExistence type="predicted"/>
<evidence type="ECO:0000313" key="10">
    <source>
        <dbReference type="Proteomes" id="UP000663877"/>
    </source>
</evidence>
<dbReference type="Proteomes" id="UP000663832">
    <property type="component" value="Unassembled WGS sequence"/>
</dbReference>
<dbReference type="Gene3D" id="1.20.1070.10">
    <property type="entry name" value="Rhodopsin 7-helix transmembrane proteins"/>
    <property type="match status" value="1"/>
</dbReference>
<evidence type="ECO:0000256" key="5">
    <source>
        <dbReference type="SAM" id="Phobius"/>
    </source>
</evidence>
<comment type="caution">
    <text evidence="7">The sequence shown here is derived from an EMBL/GenBank/DDBJ whole genome shotgun (WGS) entry which is preliminary data.</text>
</comment>
<dbReference type="EMBL" id="CAJNOM010000409">
    <property type="protein sequence ID" value="CAF1421236.1"/>
    <property type="molecule type" value="Genomic_DNA"/>
</dbReference>
<evidence type="ECO:0000313" key="9">
    <source>
        <dbReference type="Proteomes" id="UP000663832"/>
    </source>
</evidence>
<feature type="transmembrane region" description="Helical" evidence="5">
    <location>
        <begin position="52"/>
        <end position="72"/>
    </location>
</feature>
<organism evidence="7 10">
    <name type="scientific">Adineta steineri</name>
    <dbReference type="NCBI Taxonomy" id="433720"/>
    <lineage>
        <taxon>Eukaryota</taxon>
        <taxon>Metazoa</taxon>
        <taxon>Spiralia</taxon>
        <taxon>Gnathifera</taxon>
        <taxon>Rotifera</taxon>
        <taxon>Eurotatoria</taxon>
        <taxon>Bdelloidea</taxon>
        <taxon>Adinetida</taxon>
        <taxon>Adinetidae</taxon>
        <taxon>Adineta</taxon>
    </lineage>
</organism>
<dbReference type="PANTHER" id="PTHR46641">
    <property type="entry name" value="FMRFAMIDE RECEPTOR-RELATED"/>
    <property type="match status" value="1"/>
</dbReference>
<accession>A0A814V4R3</accession>
<dbReference type="PANTHER" id="PTHR46641:SF25">
    <property type="entry name" value="CNMAMIDE RECEPTOR-RELATED"/>
    <property type="match status" value="1"/>
</dbReference>
<evidence type="ECO:0000256" key="2">
    <source>
        <dbReference type="ARBA" id="ARBA00022692"/>
    </source>
</evidence>
<dbReference type="InterPro" id="IPR052954">
    <property type="entry name" value="GPCR-Ligand_Int"/>
</dbReference>
<dbReference type="SUPFAM" id="SSF81321">
    <property type="entry name" value="Family A G protein-coupled receptor-like"/>
    <property type="match status" value="1"/>
</dbReference>